<keyword evidence="1" id="KW-0472">Membrane</keyword>
<dbReference type="RefSeq" id="WP_168912291.1">
    <property type="nucleotide sequence ID" value="NZ_JABACI010000002.1"/>
</dbReference>
<protein>
    <submittedName>
        <fullName evidence="2">DUF2993 domain-containing protein</fullName>
    </submittedName>
</protein>
<comment type="caution">
    <text evidence="2">The sequence shown here is derived from an EMBL/GenBank/DDBJ whole genome shotgun (WGS) entry which is preliminary data.</text>
</comment>
<keyword evidence="3" id="KW-1185">Reference proteome</keyword>
<accession>A0ABX1KCG2</accession>
<reference evidence="2 3" key="1">
    <citation type="submission" date="2020-04" db="EMBL/GenBank/DDBJ databases">
        <title>CFH 90308 Microbacterium sp.</title>
        <authorList>
            <person name="Nie G."/>
            <person name="Ming H."/>
            <person name="Xia T."/>
        </authorList>
    </citation>
    <scope>NUCLEOTIDE SEQUENCE [LARGE SCALE GENOMIC DNA]</scope>
    <source>
        <strain evidence="2 3">CFH 90308</strain>
    </source>
</reference>
<dbReference type="Proteomes" id="UP001429745">
    <property type="component" value="Unassembled WGS sequence"/>
</dbReference>
<sequence>MSAGDTQPTLPLPDWEHTEAPRRRRWPWLVALGVVIVLLVVAWFAAEAIARQLVVSVVREQVQSQLELPADQQIDVELPGAVIPQLIRGTVDEITIASDDVAVGGFAGDVTVTAQGVPIRGGSMSGATATVTLGEEQLRALLSTIEGFPSGTVEIEAPGVSMTMDLQLFGVSIPVGASLIPSAVDGDIVLTPTSLRLGGAEVDAEAVRDQFGAVADTVLRDWTVCIAQYLPAGATLTDVSVEGDTLVARFDIDGNITTDPALRAEGSCD</sequence>
<keyword evidence="1" id="KW-0812">Transmembrane</keyword>
<evidence type="ECO:0000256" key="1">
    <source>
        <dbReference type="SAM" id="Phobius"/>
    </source>
</evidence>
<keyword evidence="1" id="KW-1133">Transmembrane helix</keyword>
<feature type="transmembrane region" description="Helical" evidence="1">
    <location>
        <begin position="26"/>
        <end position="46"/>
    </location>
</feature>
<organism evidence="2 3">
    <name type="scientific">Microbacterium salsuginis</name>
    <dbReference type="NCBI Taxonomy" id="2722803"/>
    <lineage>
        <taxon>Bacteria</taxon>
        <taxon>Bacillati</taxon>
        <taxon>Actinomycetota</taxon>
        <taxon>Actinomycetes</taxon>
        <taxon>Micrococcales</taxon>
        <taxon>Microbacteriaceae</taxon>
        <taxon>Microbacterium</taxon>
    </lineage>
</organism>
<dbReference type="Pfam" id="PF11209">
    <property type="entry name" value="LmeA"/>
    <property type="match status" value="1"/>
</dbReference>
<dbReference type="InterPro" id="IPR021373">
    <property type="entry name" value="DUF2993"/>
</dbReference>
<dbReference type="EMBL" id="JABACI010000002">
    <property type="protein sequence ID" value="NLP83790.1"/>
    <property type="molecule type" value="Genomic_DNA"/>
</dbReference>
<proteinExistence type="predicted"/>
<evidence type="ECO:0000313" key="3">
    <source>
        <dbReference type="Proteomes" id="UP001429745"/>
    </source>
</evidence>
<name>A0ABX1KCG2_9MICO</name>
<gene>
    <name evidence="2" type="ORF">HF576_08020</name>
</gene>
<evidence type="ECO:0000313" key="2">
    <source>
        <dbReference type="EMBL" id="NLP83790.1"/>
    </source>
</evidence>